<dbReference type="PANTHER" id="PTHR45969:SF94">
    <property type="entry name" value="OS07G0421800 PROTEIN"/>
    <property type="match status" value="1"/>
</dbReference>
<proteinExistence type="predicted"/>
<dbReference type="Gene3D" id="3.30.40.10">
    <property type="entry name" value="Zinc/RING finger domain, C3HC4 (zinc finger)"/>
    <property type="match status" value="1"/>
</dbReference>
<evidence type="ECO:0000259" key="5">
    <source>
        <dbReference type="PROSITE" id="PS50089"/>
    </source>
</evidence>
<feature type="domain" description="RING-type" evidence="5">
    <location>
        <begin position="91"/>
        <end position="134"/>
    </location>
</feature>
<evidence type="ECO:0000256" key="4">
    <source>
        <dbReference type="PROSITE-ProRule" id="PRU00175"/>
    </source>
</evidence>
<organism evidence="6 7">
    <name type="scientific">Dioscorea zingiberensis</name>
    <dbReference type="NCBI Taxonomy" id="325984"/>
    <lineage>
        <taxon>Eukaryota</taxon>
        <taxon>Viridiplantae</taxon>
        <taxon>Streptophyta</taxon>
        <taxon>Embryophyta</taxon>
        <taxon>Tracheophyta</taxon>
        <taxon>Spermatophyta</taxon>
        <taxon>Magnoliopsida</taxon>
        <taxon>Liliopsida</taxon>
        <taxon>Dioscoreales</taxon>
        <taxon>Dioscoreaceae</taxon>
        <taxon>Dioscorea</taxon>
    </lineage>
</organism>
<dbReference type="Proteomes" id="UP001085076">
    <property type="component" value="Miscellaneous, Linkage group lg09"/>
</dbReference>
<dbReference type="PANTHER" id="PTHR45969">
    <property type="entry name" value="RING ZINC FINGER PROTEIN-RELATED"/>
    <property type="match status" value="1"/>
</dbReference>
<keyword evidence="7" id="KW-1185">Reference proteome</keyword>
<reference evidence="6" key="1">
    <citation type="submission" date="2021-03" db="EMBL/GenBank/DDBJ databases">
        <authorList>
            <person name="Li Z."/>
            <person name="Yang C."/>
        </authorList>
    </citation>
    <scope>NUCLEOTIDE SEQUENCE</scope>
    <source>
        <strain evidence="6">Dzin_1.0</strain>
        <tissue evidence="6">Leaf</tissue>
    </source>
</reference>
<keyword evidence="3" id="KW-0862">Zinc</keyword>
<sequence length="143" mass="15756">MGFPSASYCVAVPKPLVLFVQLLDHIEIAVSAAINYLHLTTPTEDDTAHRGFVADPSGSGPPSAVSSAIKQRLPVVRFESLRTRWPEASSCAVCLGWLKPSDEVRQLGNCRHAFHRGCIDRWVDIGRVTCPLCRSHLVSHRHC</sequence>
<dbReference type="SUPFAM" id="SSF57850">
    <property type="entry name" value="RING/U-box"/>
    <property type="match status" value="1"/>
</dbReference>
<evidence type="ECO:0000313" key="7">
    <source>
        <dbReference type="Proteomes" id="UP001085076"/>
    </source>
</evidence>
<protein>
    <recommendedName>
        <fullName evidence="5">RING-type domain-containing protein</fullName>
    </recommendedName>
</protein>
<dbReference type="GO" id="GO:0061630">
    <property type="term" value="F:ubiquitin protein ligase activity"/>
    <property type="evidence" value="ECO:0007669"/>
    <property type="project" value="TreeGrafter"/>
</dbReference>
<dbReference type="AlphaFoldDB" id="A0A9D5C0P5"/>
<dbReference type="OrthoDB" id="8062037at2759"/>
<comment type="caution">
    <text evidence="6">The sequence shown here is derived from an EMBL/GenBank/DDBJ whole genome shotgun (WGS) entry which is preliminary data.</text>
</comment>
<dbReference type="GO" id="GO:0016567">
    <property type="term" value="P:protein ubiquitination"/>
    <property type="evidence" value="ECO:0007669"/>
    <property type="project" value="TreeGrafter"/>
</dbReference>
<evidence type="ECO:0000256" key="3">
    <source>
        <dbReference type="ARBA" id="ARBA00022833"/>
    </source>
</evidence>
<dbReference type="GO" id="GO:0008270">
    <property type="term" value="F:zinc ion binding"/>
    <property type="evidence" value="ECO:0007669"/>
    <property type="project" value="UniProtKB-KW"/>
</dbReference>
<dbReference type="InterPro" id="IPR001841">
    <property type="entry name" value="Znf_RING"/>
</dbReference>
<gene>
    <name evidence="6" type="ORF">J5N97_029432</name>
</gene>
<keyword evidence="2 4" id="KW-0863">Zinc-finger</keyword>
<dbReference type="InterPro" id="IPR013083">
    <property type="entry name" value="Znf_RING/FYVE/PHD"/>
</dbReference>
<dbReference type="SMART" id="SM00184">
    <property type="entry name" value="RING"/>
    <property type="match status" value="1"/>
</dbReference>
<dbReference type="EMBL" id="JAGGNH010000009">
    <property type="protein sequence ID" value="KAJ0964310.1"/>
    <property type="molecule type" value="Genomic_DNA"/>
</dbReference>
<name>A0A9D5C0P5_9LILI</name>
<dbReference type="PROSITE" id="PS50089">
    <property type="entry name" value="ZF_RING_2"/>
    <property type="match status" value="1"/>
</dbReference>
<keyword evidence="1" id="KW-0479">Metal-binding</keyword>
<evidence type="ECO:0000313" key="6">
    <source>
        <dbReference type="EMBL" id="KAJ0964310.1"/>
    </source>
</evidence>
<dbReference type="Pfam" id="PF13639">
    <property type="entry name" value="zf-RING_2"/>
    <property type="match status" value="1"/>
</dbReference>
<reference evidence="6" key="2">
    <citation type="journal article" date="2022" name="Hortic Res">
        <title>The genome of Dioscorea zingiberensis sheds light on the biosynthesis, origin and evolution of the medicinally important diosgenin saponins.</title>
        <authorList>
            <person name="Li Y."/>
            <person name="Tan C."/>
            <person name="Li Z."/>
            <person name="Guo J."/>
            <person name="Li S."/>
            <person name="Chen X."/>
            <person name="Wang C."/>
            <person name="Dai X."/>
            <person name="Yang H."/>
            <person name="Song W."/>
            <person name="Hou L."/>
            <person name="Xu J."/>
            <person name="Tong Z."/>
            <person name="Xu A."/>
            <person name="Yuan X."/>
            <person name="Wang W."/>
            <person name="Yang Q."/>
            <person name="Chen L."/>
            <person name="Sun Z."/>
            <person name="Wang K."/>
            <person name="Pan B."/>
            <person name="Chen J."/>
            <person name="Bao Y."/>
            <person name="Liu F."/>
            <person name="Qi X."/>
            <person name="Gang D.R."/>
            <person name="Wen J."/>
            <person name="Li J."/>
        </authorList>
    </citation>
    <scope>NUCLEOTIDE SEQUENCE</scope>
    <source>
        <strain evidence="6">Dzin_1.0</strain>
    </source>
</reference>
<accession>A0A9D5C0P5</accession>
<evidence type="ECO:0000256" key="1">
    <source>
        <dbReference type="ARBA" id="ARBA00022723"/>
    </source>
</evidence>
<evidence type="ECO:0000256" key="2">
    <source>
        <dbReference type="ARBA" id="ARBA00022771"/>
    </source>
</evidence>